<sequence>MSRGVNKEFSAYQTVAPTGEMPEMICERDTSTTIDLPPLPEPFHGRLAECNTLPSLPAAVARVLTVARSPDASLMDYAKAIEEDPALTLRLLSLANSAYYSRRGIESHTCQEAVSRVGLDTTLAAVMSFGLARANMTSLNLDYLWQRAIIAALAARHLAERLCPQKAGTLFTIALLQDIGVLAAIALDEDDYHQQIRSTTGHDSLVAAEQSLYGCDHARIGGWLAANWGLPGHLAHGIAESHGELSATAPEMLCLRLSGPVADAWLSPSPPRALFRLLHRFETLSETLPVSLATLLDEVQDQLPSMTKLLDITSPPAYDNQALLEEAQQHLFRQTLALTARLDAHEAEMDALRQRQTELEQRSRRDALTGLANRAWLEEQLKERFQLCREQDRTLSVVFIDLDHFKMLNDRHGHQLGDQVLENFAVALQESVREGDLAGRYGGEEFLVILPDERSEGAQAMANRLAECLTTRSMAHVDGVALHVTVSIGIACLDDGPFKNARELIDAADQSMYDVKRSGRDGSATYRQ</sequence>
<dbReference type="PANTHER" id="PTHR45138">
    <property type="entry name" value="REGULATORY COMPONENTS OF SENSORY TRANSDUCTION SYSTEM"/>
    <property type="match status" value="1"/>
</dbReference>
<gene>
    <name evidence="7" type="ORF">BDK63_003361</name>
</gene>
<keyword evidence="8" id="KW-1185">Reference proteome</keyword>
<organism evidence="7 8">
    <name type="scientific">Halomonas campaniensis</name>
    <dbReference type="NCBI Taxonomy" id="213554"/>
    <lineage>
        <taxon>Bacteria</taxon>
        <taxon>Pseudomonadati</taxon>
        <taxon>Pseudomonadota</taxon>
        <taxon>Gammaproteobacteria</taxon>
        <taxon>Oceanospirillales</taxon>
        <taxon>Halomonadaceae</taxon>
        <taxon>Halomonas</taxon>
    </lineage>
</organism>
<dbReference type="AlphaFoldDB" id="A0A7W5PCB7"/>
<evidence type="ECO:0000256" key="2">
    <source>
        <dbReference type="ARBA" id="ARBA00012528"/>
    </source>
</evidence>
<dbReference type="EC" id="2.7.7.65" evidence="2"/>
<feature type="domain" description="GGDEF" evidence="5">
    <location>
        <begin position="393"/>
        <end position="528"/>
    </location>
</feature>
<evidence type="ECO:0000256" key="4">
    <source>
        <dbReference type="SAM" id="Coils"/>
    </source>
</evidence>
<dbReference type="SUPFAM" id="SSF55073">
    <property type="entry name" value="Nucleotide cyclase"/>
    <property type="match status" value="1"/>
</dbReference>
<dbReference type="PROSITE" id="PS50887">
    <property type="entry name" value="GGDEF"/>
    <property type="match status" value="1"/>
</dbReference>
<evidence type="ECO:0000259" key="5">
    <source>
        <dbReference type="PROSITE" id="PS50887"/>
    </source>
</evidence>
<dbReference type="Pfam" id="PF00990">
    <property type="entry name" value="GGDEF"/>
    <property type="match status" value="1"/>
</dbReference>
<protein>
    <recommendedName>
        <fullName evidence="2">diguanylate cyclase</fullName>
        <ecNumber evidence="2">2.7.7.65</ecNumber>
    </recommendedName>
</protein>
<dbReference type="PANTHER" id="PTHR45138:SF9">
    <property type="entry name" value="DIGUANYLATE CYCLASE DGCM-RELATED"/>
    <property type="match status" value="1"/>
</dbReference>
<evidence type="ECO:0000313" key="8">
    <source>
        <dbReference type="Proteomes" id="UP000553442"/>
    </source>
</evidence>
<dbReference type="Gene3D" id="1.10.3210.10">
    <property type="entry name" value="Hypothetical protein af1432"/>
    <property type="match status" value="1"/>
</dbReference>
<dbReference type="Proteomes" id="UP000553442">
    <property type="component" value="Unassembled WGS sequence"/>
</dbReference>
<reference evidence="7 8" key="1">
    <citation type="submission" date="2020-08" db="EMBL/GenBank/DDBJ databases">
        <title>Genomic Encyclopedia of Archaeal and Bacterial Type Strains, Phase II (KMG-II): from individual species to whole genera.</title>
        <authorList>
            <person name="Goeker M."/>
        </authorList>
    </citation>
    <scope>NUCLEOTIDE SEQUENCE [LARGE SCALE GENOMIC DNA]</scope>
    <source>
        <strain evidence="7 8">5AG</strain>
    </source>
</reference>
<proteinExistence type="predicted"/>
<keyword evidence="4" id="KW-0175">Coiled coil</keyword>
<dbReference type="InterPro" id="IPR013976">
    <property type="entry name" value="HDOD"/>
</dbReference>
<evidence type="ECO:0000256" key="3">
    <source>
        <dbReference type="ARBA" id="ARBA00034247"/>
    </source>
</evidence>
<evidence type="ECO:0000313" key="7">
    <source>
        <dbReference type="EMBL" id="MBB3332467.1"/>
    </source>
</evidence>
<dbReference type="CDD" id="cd01949">
    <property type="entry name" value="GGDEF"/>
    <property type="match status" value="1"/>
</dbReference>
<dbReference type="InterPro" id="IPR050469">
    <property type="entry name" value="Diguanylate_Cyclase"/>
</dbReference>
<dbReference type="RefSeq" id="WP_183334038.1">
    <property type="nucleotide sequence ID" value="NZ_JACHZF010000033.1"/>
</dbReference>
<evidence type="ECO:0000256" key="1">
    <source>
        <dbReference type="ARBA" id="ARBA00001946"/>
    </source>
</evidence>
<dbReference type="SUPFAM" id="SSF109604">
    <property type="entry name" value="HD-domain/PDEase-like"/>
    <property type="match status" value="1"/>
</dbReference>
<dbReference type="InterPro" id="IPR029787">
    <property type="entry name" value="Nucleotide_cyclase"/>
</dbReference>
<dbReference type="Gene3D" id="3.30.70.270">
    <property type="match status" value="1"/>
</dbReference>
<comment type="caution">
    <text evidence="7">The sequence shown here is derived from an EMBL/GenBank/DDBJ whole genome shotgun (WGS) entry which is preliminary data.</text>
</comment>
<dbReference type="Pfam" id="PF08668">
    <property type="entry name" value="HDOD"/>
    <property type="match status" value="1"/>
</dbReference>
<dbReference type="InterPro" id="IPR000160">
    <property type="entry name" value="GGDEF_dom"/>
</dbReference>
<feature type="coiled-coil region" evidence="4">
    <location>
        <begin position="335"/>
        <end position="362"/>
    </location>
</feature>
<name>A0A7W5PCB7_9GAMM</name>
<comment type="catalytic activity">
    <reaction evidence="3">
        <text>2 GTP = 3',3'-c-di-GMP + 2 diphosphate</text>
        <dbReference type="Rhea" id="RHEA:24898"/>
        <dbReference type="ChEBI" id="CHEBI:33019"/>
        <dbReference type="ChEBI" id="CHEBI:37565"/>
        <dbReference type="ChEBI" id="CHEBI:58805"/>
        <dbReference type="EC" id="2.7.7.65"/>
    </reaction>
</comment>
<evidence type="ECO:0000259" key="6">
    <source>
        <dbReference type="PROSITE" id="PS51833"/>
    </source>
</evidence>
<dbReference type="FunFam" id="3.30.70.270:FF:000001">
    <property type="entry name" value="Diguanylate cyclase domain protein"/>
    <property type="match status" value="1"/>
</dbReference>
<dbReference type="GO" id="GO:0052621">
    <property type="term" value="F:diguanylate cyclase activity"/>
    <property type="evidence" value="ECO:0007669"/>
    <property type="project" value="UniProtKB-EC"/>
</dbReference>
<dbReference type="PROSITE" id="PS51833">
    <property type="entry name" value="HDOD"/>
    <property type="match status" value="1"/>
</dbReference>
<feature type="domain" description="HDOD" evidence="6">
    <location>
        <begin position="53"/>
        <end position="244"/>
    </location>
</feature>
<dbReference type="SMART" id="SM00267">
    <property type="entry name" value="GGDEF"/>
    <property type="match status" value="1"/>
</dbReference>
<dbReference type="InterPro" id="IPR043128">
    <property type="entry name" value="Rev_trsase/Diguanyl_cyclase"/>
</dbReference>
<dbReference type="EMBL" id="JACHZF010000033">
    <property type="protein sequence ID" value="MBB3332467.1"/>
    <property type="molecule type" value="Genomic_DNA"/>
</dbReference>
<dbReference type="NCBIfam" id="TIGR00254">
    <property type="entry name" value="GGDEF"/>
    <property type="match status" value="1"/>
</dbReference>
<accession>A0A7W5PCB7</accession>
<comment type="cofactor">
    <cofactor evidence="1">
        <name>Mg(2+)</name>
        <dbReference type="ChEBI" id="CHEBI:18420"/>
    </cofactor>
</comment>